<gene>
    <name evidence="3" type="ordered locus">MTR_8g099425</name>
</gene>
<dbReference type="EMBL" id="CM001224">
    <property type="protein sequence ID" value="KEH21218.1"/>
    <property type="molecule type" value="Genomic_DNA"/>
</dbReference>
<evidence type="ECO:0000256" key="2">
    <source>
        <dbReference type="SAM" id="Phobius"/>
    </source>
</evidence>
<name>A0A072TWG3_MEDTR</name>
<organism evidence="3 5">
    <name type="scientific">Medicago truncatula</name>
    <name type="common">Barrel medic</name>
    <name type="synonym">Medicago tribuloides</name>
    <dbReference type="NCBI Taxonomy" id="3880"/>
    <lineage>
        <taxon>Eukaryota</taxon>
        <taxon>Viridiplantae</taxon>
        <taxon>Streptophyta</taxon>
        <taxon>Embryophyta</taxon>
        <taxon>Tracheophyta</taxon>
        <taxon>Spermatophyta</taxon>
        <taxon>Magnoliopsida</taxon>
        <taxon>eudicotyledons</taxon>
        <taxon>Gunneridae</taxon>
        <taxon>Pentapetalae</taxon>
        <taxon>rosids</taxon>
        <taxon>fabids</taxon>
        <taxon>Fabales</taxon>
        <taxon>Fabaceae</taxon>
        <taxon>Papilionoideae</taxon>
        <taxon>50 kb inversion clade</taxon>
        <taxon>NPAAA clade</taxon>
        <taxon>Hologalegina</taxon>
        <taxon>IRL clade</taxon>
        <taxon>Trifolieae</taxon>
        <taxon>Medicago</taxon>
    </lineage>
</organism>
<evidence type="ECO:0000313" key="4">
    <source>
        <dbReference type="EnsemblPlants" id="KEH21218"/>
    </source>
</evidence>
<sequence>MGFSRPLVCDFVLGVLKMRLSSRVWGLSLFRPSSMMVQIVAALSLYCCGVAEIFAVSPTVLFSWLSYAAGDVLMCLCSFVPVLGPGCSVFGGCRCGDFPPRLILLRRAPGSFVVIWIVVVVFVLAGGCGGRRWACSIKKMVAKPLTTEFVALTEKKMDMTLDDIIKMSKDPKTMKPTRVLNKSKKFSNTLAQDKSLKARRYMESRSSLRQGVLANRRSNFQGNQFPFATEVARKAVTAPLHYGAANRNQMANWNKTRFHVHANQRRVAGGGFSAKPLPPPQQQQHRRHQQQLGDNIKPNQRSQTLDSLFANMKEQRMKAVSRQNNVVENNGAGNRRPPWGRGRYGN</sequence>
<keyword evidence="2" id="KW-1133">Transmembrane helix</keyword>
<dbReference type="HOGENOM" id="CLU_802579_0_0_1"/>
<evidence type="ECO:0000313" key="3">
    <source>
        <dbReference type="EMBL" id="KEH21218.1"/>
    </source>
</evidence>
<feature type="transmembrane region" description="Helical" evidence="2">
    <location>
        <begin position="35"/>
        <end position="56"/>
    </location>
</feature>
<proteinExistence type="predicted"/>
<dbReference type="Proteomes" id="UP000002051">
    <property type="component" value="Chromosome 8"/>
</dbReference>
<dbReference type="ExpressionAtlas" id="A0A072TWG3">
    <property type="expression patterns" value="differential"/>
</dbReference>
<feature type="compositionally biased region" description="Polar residues" evidence="1">
    <location>
        <begin position="321"/>
        <end position="332"/>
    </location>
</feature>
<reference evidence="4" key="3">
    <citation type="submission" date="2015-04" db="UniProtKB">
        <authorList>
            <consortium name="EnsemblPlants"/>
        </authorList>
    </citation>
    <scope>IDENTIFICATION</scope>
    <source>
        <strain evidence="4">cv. Jemalong A17</strain>
    </source>
</reference>
<dbReference type="STRING" id="3880.A0A072TWG3"/>
<evidence type="ECO:0000256" key="1">
    <source>
        <dbReference type="SAM" id="MobiDB-lite"/>
    </source>
</evidence>
<feature type="transmembrane region" description="Helical" evidence="2">
    <location>
        <begin position="68"/>
        <end position="91"/>
    </location>
</feature>
<keyword evidence="2" id="KW-0472">Membrane</keyword>
<dbReference type="EnsemblPlants" id="KEH21218">
    <property type="protein sequence ID" value="KEH21218"/>
    <property type="gene ID" value="MTR_8g099425"/>
</dbReference>
<dbReference type="PANTHER" id="PTHR36048:SF1">
    <property type="entry name" value="RIBOSOME MATURATION FACTOR"/>
    <property type="match status" value="1"/>
</dbReference>
<keyword evidence="2 3" id="KW-0812">Transmembrane</keyword>
<protein>
    <submittedName>
        <fullName evidence="3">Transmembrane protein, putative</fullName>
    </submittedName>
</protein>
<keyword evidence="5" id="KW-1185">Reference proteome</keyword>
<dbReference type="AlphaFoldDB" id="A0A072TWG3"/>
<feature type="region of interest" description="Disordered" evidence="1">
    <location>
        <begin position="269"/>
        <end position="302"/>
    </location>
</feature>
<feature type="region of interest" description="Disordered" evidence="1">
    <location>
        <begin position="315"/>
        <end position="346"/>
    </location>
</feature>
<reference evidence="3 5" key="2">
    <citation type="journal article" date="2014" name="BMC Genomics">
        <title>An improved genome release (version Mt4.0) for the model legume Medicago truncatula.</title>
        <authorList>
            <person name="Tang H."/>
            <person name="Krishnakumar V."/>
            <person name="Bidwell S."/>
            <person name="Rosen B."/>
            <person name="Chan A."/>
            <person name="Zhou S."/>
            <person name="Gentzbittel L."/>
            <person name="Childs K.L."/>
            <person name="Yandell M."/>
            <person name="Gundlach H."/>
            <person name="Mayer K.F."/>
            <person name="Schwartz D.C."/>
            <person name="Town C.D."/>
        </authorList>
    </citation>
    <scope>GENOME REANNOTATION</scope>
    <source>
        <strain evidence="3">A17</strain>
        <strain evidence="4 5">cv. Jemalong A17</strain>
    </source>
</reference>
<evidence type="ECO:0000313" key="5">
    <source>
        <dbReference type="Proteomes" id="UP000002051"/>
    </source>
</evidence>
<dbReference type="PANTHER" id="PTHR36048">
    <property type="entry name" value="RIBOSOME MATURATION FACTOR"/>
    <property type="match status" value="1"/>
</dbReference>
<feature type="transmembrane region" description="Helical" evidence="2">
    <location>
        <begin position="111"/>
        <end position="130"/>
    </location>
</feature>
<reference evidence="3 5" key="1">
    <citation type="journal article" date="2011" name="Nature">
        <title>The Medicago genome provides insight into the evolution of rhizobial symbioses.</title>
        <authorList>
            <person name="Young N.D."/>
            <person name="Debelle F."/>
            <person name="Oldroyd G.E."/>
            <person name="Geurts R."/>
            <person name="Cannon S.B."/>
            <person name="Udvardi M.K."/>
            <person name="Benedito V.A."/>
            <person name="Mayer K.F."/>
            <person name="Gouzy J."/>
            <person name="Schoof H."/>
            <person name="Van de Peer Y."/>
            <person name="Proost S."/>
            <person name="Cook D.R."/>
            <person name="Meyers B.C."/>
            <person name="Spannagl M."/>
            <person name="Cheung F."/>
            <person name="De Mita S."/>
            <person name="Krishnakumar V."/>
            <person name="Gundlach H."/>
            <person name="Zhou S."/>
            <person name="Mudge J."/>
            <person name="Bharti A.K."/>
            <person name="Murray J.D."/>
            <person name="Naoumkina M.A."/>
            <person name="Rosen B."/>
            <person name="Silverstein K.A."/>
            <person name="Tang H."/>
            <person name="Rombauts S."/>
            <person name="Zhao P.X."/>
            <person name="Zhou P."/>
            <person name="Barbe V."/>
            <person name="Bardou P."/>
            <person name="Bechner M."/>
            <person name="Bellec A."/>
            <person name="Berger A."/>
            <person name="Berges H."/>
            <person name="Bidwell S."/>
            <person name="Bisseling T."/>
            <person name="Choisne N."/>
            <person name="Couloux A."/>
            <person name="Denny R."/>
            <person name="Deshpande S."/>
            <person name="Dai X."/>
            <person name="Doyle J.J."/>
            <person name="Dudez A.M."/>
            <person name="Farmer A.D."/>
            <person name="Fouteau S."/>
            <person name="Franken C."/>
            <person name="Gibelin C."/>
            <person name="Gish J."/>
            <person name="Goldstein S."/>
            <person name="Gonzalez A.J."/>
            <person name="Green P.J."/>
            <person name="Hallab A."/>
            <person name="Hartog M."/>
            <person name="Hua A."/>
            <person name="Humphray S.J."/>
            <person name="Jeong D.H."/>
            <person name="Jing Y."/>
            <person name="Jocker A."/>
            <person name="Kenton S.M."/>
            <person name="Kim D.J."/>
            <person name="Klee K."/>
            <person name="Lai H."/>
            <person name="Lang C."/>
            <person name="Lin S."/>
            <person name="Macmil S.L."/>
            <person name="Magdelenat G."/>
            <person name="Matthews L."/>
            <person name="McCorrison J."/>
            <person name="Monaghan E.L."/>
            <person name="Mun J.H."/>
            <person name="Najar F.Z."/>
            <person name="Nicholson C."/>
            <person name="Noirot C."/>
            <person name="O'Bleness M."/>
            <person name="Paule C.R."/>
            <person name="Poulain J."/>
            <person name="Prion F."/>
            <person name="Qin B."/>
            <person name="Qu C."/>
            <person name="Retzel E.F."/>
            <person name="Riddle C."/>
            <person name="Sallet E."/>
            <person name="Samain S."/>
            <person name="Samson N."/>
            <person name="Sanders I."/>
            <person name="Saurat O."/>
            <person name="Scarpelli C."/>
            <person name="Schiex T."/>
            <person name="Segurens B."/>
            <person name="Severin A.J."/>
            <person name="Sherrier D.J."/>
            <person name="Shi R."/>
            <person name="Sims S."/>
            <person name="Singer S.R."/>
            <person name="Sinharoy S."/>
            <person name="Sterck L."/>
            <person name="Viollet A."/>
            <person name="Wang B.B."/>
            <person name="Wang K."/>
            <person name="Wang M."/>
            <person name="Wang X."/>
            <person name="Warfsmann J."/>
            <person name="Weissenbach J."/>
            <person name="White D.D."/>
            <person name="White J.D."/>
            <person name="Wiley G.B."/>
            <person name="Wincker P."/>
            <person name="Xing Y."/>
            <person name="Yang L."/>
            <person name="Yao Z."/>
            <person name="Ying F."/>
            <person name="Zhai J."/>
            <person name="Zhou L."/>
            <person name="Zuber A."/>
            <person name="Denarie J."/>
            <person name="Dixon R.A."/>
            <person name="May G.D."/>
            <person name="Schwartz D.C."/>
            <person name="Rogers J."/>
            <person name="Quetier F."/>
            <person name="Town C.D."/>
            <person name="Roe B.A."/>
        </authorList>
    </citation>
    <scope>NUCLEOTIDE SEQUENCE [LARGE SCALE GENOMIC DNA]</scope>
    <source>
        <strain evidence="3">A17</strain>
        <strain evidence="4 5">cv. Jemalong A17</strain>
    </source>
</reference>
<accession>A0A072TWG3</accession>